<dbReference type="PANTHER" id="PTHR31465:SF15">
    <property type="entry name" value="LIPID TRANSPORTER ATNI-RELATED"/>
    <property type="match status" value="1"/>
</dbReference>
<feature type="compositionally biased region" description="Basic residues" evidence="5">
    <location>
        <begin position="311"/>
        <end position="325"/>
    </location>
</feature>
<dbReference type="Pfam" id="PF04479">
    <property type="entry name" value="RTA1"/>
    <property type="match status" value="1"/>
</dbReference>
<organism evidence="7 8">
    <name type="scientific">Monascus purpureus</name>
    <name type="common">Red mold</name>
    <name type="synonym">Monascus anka</name>
    <dbReference type="NCBI Taxonomy" id="5098"/>
    <lineage>
        <taxon>Eukaryota</taxon>
        <taxon>Fungi</taxon>
        <taxon>Dikarya</taxon>
        <taxon>Ascomycota</taxon>
        <taxon>Pezizomycotina</taxon>
        <taxon>Eurotiomycetes</taxon>
        <taxon>Eurotiomycetidae</taxon>
        <taxon>Eurotiales</taxon>
        <taxon>Aspergillaceae</taxon>
        <taxon>Monascus</taxon>
    </lineage>
</organism>
<feature type="transmembrane region" description="Helical" evidence="6">
    <location>
        <begin position="149"/>
        <end position="173"/>
    </location>
</feature>
<gene>
    <name evidence="7" type="ORF">MPDQ_006050</name>
</gene>
<dbReference type="GO" id="GO:0016020">
    <property type="term" value="C:membrane"/>
    <property type="evidence" value="ECO:0007669"/>
    <property type="project" value="UniProtKB-SubCell"/>
</dbReference>
<accession>A0A507QVF5</accession>
<dbReference type="AlphaFoldDB" id="A0A507QVF5"/>
<dbReference type="STRING" id="5098.A0A507QVF5"/>
<keyword evidence="3 6" id="KW-1133">Transmembrane helix</keyword>
<proteinExistence type="predicted"/>
<dbReference type="PANTHER" id="PTHR31465">
    <property type="entry name" value="PROTEIN RTA1-RELATED"/>
    <property type="match status" value="1"/>
</dbReference>
<keyword evidence="2 6" id="KW-0812">Transmembrane</keyword>
<evidence type="ECO:0000256" key="1">
    <source>
        <dbReference type="ARBA" id="ARBA00004141"/>
    </source>
</evidence>
<feature type="transmembrane region" description="Helical" evidence="6">
    <location>
        <begin position="51"/>
        <end position="71"/>
    </location>
</feature>
<evidence type="ECO:0000256" key="5">
    <source>
        <dbReference type="SAM" id="MobiDB-lite"/>
    </source>
</evidence>
<feature type="region of interest" description="Disordered" evidence="5">
    <location>
        <begin position="309"/>
        <end position="366"/>
    </location>
</feature>
<evidence type="ECO:0000313" key="8">
    <source>
        <dbReference type="Proteomes" id="UP000319663"/>
    </source>
</evidence>
<feature type="compositionally biased region" description="Basic and acidic residues" evidence="5">
    <location>
        <begin position="345"/>
        <end position="366"/>
    </location>
</feature>
<comment type="subcellular location">
    <subcellularLocation>
        <location evidence="1">Membrane</location>
        <topology evidence="1">Multi-pass membrane protein</topology>
    </subcellularLocation>
</comment>
<reference evidence="7 8" key="1">
    <citation type="submission" date="2019-06" db="EMBL/GenBank/DDBJ databases">
        <title>Wine fermentation using esterase from Monascus purpureus.</title>
        <authorList>
            <person name="Geng C."/>
            <person name="Zhang Y."/>
        </authorList>
    </citation>
    <scope>NUCLEOTIDE SEQUENCE [LARGE SCALE GENOMIC DNA]</scope>
    <source>
        <strain evidence="7">HQ1</strain>
    </source>
</reference>
<evidence type="ECO:0008006" key="9">
    <source>
        <dbReference type="Google" id="ProtNLM"/>
    </source>
</evidence>
<dbReference type="InterPro" id="IPR007568">
    <property type="entry name" value="RTA1"/>
</dbReference>
<evidence type="ECO:0000256" key="2">
    <source>
        <dbReference type="ARBA" id="ARBA00022692"/>
    </source>
</evidence>
<dbReference type="Proteomes" id="UP000319663">
    <property type="component" value="Unassembled WGS sequence"/>
</dbReference>
<feature type="transmembrane region" description="Helical" evidence="6">
    <location>
        <begin position="271"/>
        <end position="291"/>
    </location>
</feature>
<dbReference type="EMBL" id="VIFY01000049">
    <property type="protein sequence ID" value="TQB73133.1"/>
    <property type="molecule type" value="Genomic_DNA"/>
</dbReference>
<keyword evidence="4 6" id="KW-0472">Membrane</keyword>
<sequence length="366" mass="41355">MSDPTTTIPTSTSTLSTTTATASSTETCIPNMKPGKDGYLPPYSCDALQNYVLSFGAAVLFTVLFGLITGVHIVQAFIYKKRFCWVIIMASIWELAALILRVFLSKHQNNENYYTSNFLLMLLAPLWINAFLYMILGRMVYFLSETKKLVGISAVRLSTIFVLFDIVAFIVQATGAVMASQTDAPNSTIMTGLHIYMGGVGLQQIFILCFTGLAILQHRQTLVQERQGLLYLRFQDSQSRSSMGWRWLFYALYIDLVLITVRVLFPSNSEAYPYVLDTLPMFLALAVLNVLHPGRVLRGPDSEFPRLSRAEKKRVKKEKKAQKATKKAEKRVVSRQQGFESLTESGRESPEFRDSIRLPERRQLEV</sequence>
<feature type="transmembrane region" description="Helical" evidence="6">
    <location>
        <begin position="193"/>
        <end position="216"/>
    </location>
</feature>
<feature type="transmembrane region" description="Helical" evidence="6">
    <location>
        <begin position="247"/>
        <end position="265"/>
    </location>
</feature>
<evidence type="ECO:0000256" key="4">
    <source>
        <dbReference type="ARBA" id="ARBA00023136"/>
    </source>
</evidence>
<name>A0A507QVF5_MONPU</name>
<evidence type="ECO:0000313" key="7">
    <source>
        <dbReference type="EMBL" id="TQB73133.1"/>
    </source>
</evidence>
<evidence type="ECO:0000256" key="6">
    <source>
        <dbReference type="SAM" id="Phobius"/>
    </source>
</evidence>
<protein>
    <recommendedName>
        <fullName evidence="9">RTA1 domain protein</fullName>
    </recommendedName>
</protein>
<feature type="compositionally biased region" description="Polar residues" evidence="5">
    <location>
        <begin position="334"/>
        <end position="344"/>
    </location>
</feature>
<feature type="transmembrane region" description="Helical" evidence="6">
    <location>
        <begin position="83"/>
        <end position="104"/>
    </location>
</feature>
<comment type="caution">
    <text evidence="7">The sequence shown here is derived from an EMBL/GenBank/DDBJ whole genome shotgun (WGS) entry which is preliminary data.</text>
</comment>
<keyword evidence="8" id="KW-1185">Reference proteome</keyword>
<evidence type="ECO:0000256" key="3">
    <source>
        <dbReference type="ARBA" id="ARBA00022989"/>
    </source>
</evidence>
<feature type="transmembrane region" description="Helical" evidence="6">
    <location>
        <begin position="116"/>
        <end position="137"/>
    </location>
</feature>